<dbReference type="EMBL" id="SOFM01000043">
    <property type="protein sequence ID" value="TFC01220.1"/>
    <property type="molecule type" value="Genomic_DNA"/>
</dbReference>
<comment type="caution">
    <text evidence="8">The sequence shown here is derived from an EMBL/GenBank/DDBJ whole genome shotgun (WGS) entry which is preliminary data.</text>
</comment>
<dbReference type="Pfam" id="PF04138">
    <property type="entry name" value="GtrA_DPMS_TM"/>
    <property type="match status" value="1"/>
</dbReference>
<dbReference type="Proteomes" id="UP000297643">
    <property type="component" value="Unassembled WGS sequence"/>
</dbReference>
<dbReference type="RefSeq" id="WP_134510384.1">
    <property type="nucleotide sequence ID" value="NZ_SOFM01000043.1"/>
</dbReference>
<feature type="transmembrane region" description="Helical" evidence="6">
    <location>
        <begin position="111"/>
        <end position="128"/>
    </location>
</feature>
<dbReference type="PANTHER" id="PTHR38459">
    <property type="entry name" value="PROPHAGE BACTOPRENOL-LINKED GLUCOSE TRANSLOCASE HOMOLOG"/>
    <property type="match status" value="1"/>
</dbReference>
<evidence type="ECO:0000313" key="9">
    <source>
        <dbReference type="Proteomes" id="UP000297643"/>
    </source>
</evidence>
<keyword evidence="5 6" id="KW-0472">Membrane</keyword>
<dbReference type="GO" id="GO:0005886">
    <property type="term" value="C:plasma membrane"/>
    <property type="evidence" value="ECO:0007669"/>
    <property type="project" value="TreeGrafter"/>
</dbReference>
<keyword evidence="4 6" id="KW-1133">Transmembrane helix</keyword>
<evidence type="ECO:0000313" key="8">
    <source>
        <dbReference type="EMBL" id="TFC01220.1"/>
    </source>
</evidence>
<evidence type="ECO:0000256" key="6">
    <source>
        <dbReference type="SAM" id="Phobius"/>
    </source>
</evidence>
<reference evidence="8 9" key="1">
    <citation type="submission" date="2019-03" db="EMBL/GenBank/DDBJ databases">
        <title>Genomics of glacier-inhabiting Cryobacterium strains.</title>
        <authorList>
            <person name="Liu Q."/>
            <person name="Xin Y.-H."/>
        </authorList>
    </citation>
    <scope>NUCLEOTIDE SEQUENCE [LARGE SCALE GENOMIC DNA]</scope>
    <source>
        <strain evidence="8 9">RHLT2-21</strain>
    </source>
</reference>
<feature type="transmembrane region" description="Helical" evidence="6">
    <location>
        <begin position="17"/>
        <end position="39"/>
    </location>
</feature>
<dbReference type="PANTHER" id="PTHR38459:SF1">
    <property type="entry name" value="PROPHAGE BACTOPRENOL-LINKED GLUCOSE TRANSLOCASE HOMOLOG"/>
    <property type="match status" value="1"/>
</dbReference>
<accession>A0A4R8W2I3</accession>
<evidence type="ECO:0000256" key="4">
    <source>
        <dbReference type="ARBA" id="ARBA00022989"/>
    </source>
</evidence>
<protein>
    <submittedName>
        <fullName evidence="8">GtrA family protein</fullName>
    </submittedName>
</protein>
<evidence type="ECO:0000256" key="1">
    <source>
        <dbReference type="ARBA" id="ARBA00004141"/>
    </source>
</evidence>
<feature type="transmembrane region" description="Helical" evidence="6">
    <location>
        <begin position="45"/>
        <end position="69"/>
    </location>
</feature>
<comment type="subcellular location">
    <subcellularLocation>
        <location evidence="1">Membrane</location>
        <topology evidence="1">Multi-pass membrane protein</topology>
    </subcellularLocation>
</comment>
<evidence type="ECO:0000259" key="7">
    <source>
        <dbReference type="Pfam" id="PF04138"/>
    </source>
</evidence>
<dbReference type="GO" id="GO:0000271">
    <property type="term" value="P:polysaccharide biosynthetic process"/>
    <property type="evidence" value="ECO:0007669"/>
    <property type="project" value="InterPro"/>
</dbReference>
<feature type="transmembrane region" description="Helical" evidence="6">
    <location>
        <begin position="81"/>
        <end position="99"/>
    </location>
</feature>
<evidence type="ECO:0000256" key="5">
    <source>
        <dbReference type="ARBA" id="ARBA00023136"/>
    </source>
</evidence>
<proteinExistence type="inferred from homology"/>
<gene>
    <name evidence="8" type="ORF">E3O32_13750</name>
</gene>
<evidence type="ECO:0000256" key="2">
    <source>
        <dbReference type="ARBA" id="ARBA00009399"/>
    </source>
</evidence>
<evidence type="ECO:0000256" key="3">
    <source>
        <dbReference type="ARBA" id="ARBA00022692"/>
    </source>
</evidence>
<keyword evidence="3 6" id="KW-0812">Transmembrane</keyword>
<dbReference type="InterPro" id="IPR007267">
    <property type="entry name" value="GtrA_DPMS_TM"/>
</dbReference>
<dbReference type="InterPro" id="IPR051401">
    <property type="entry name" value="GtrA_CellWall_Glycosyl"/>
</dbReference>
<feature type="domain" description="GtrA/DPMS transmembrane" evidence="7">
    <location>
        <begin position="16"/>
        <end position="134"/>
    </location>
</feature>
<comment type="similarity">
    <text evidence="2">Belongs to the GtrA family.</text>
</comment>
<organism evidence="8 9">
    <name type="scientific">Cryobacterium mannosilyticum</name>
    <dbReference type="NCBI Taxonomy" id="1259190"/>
    <lineage>
        <taxon>Bacteria</taxon>
        <taxon>Bacillati</taxon>
        <taxon>Actinomycetota</taxon>
        <taxon>Actinomycetes</taxon>
        <taxon>Micrococcales</taxon>
        <taxon>Microbacteriaceae</taxon>
        <taxon>Cryobacterium</taxon>
    </lineage>
</organism>
<sequence length="145" mass="16088">MDQSIFSCVLNNQRFKFLAVGAINTVVGYLLFVGLYGLLFANIPFGYLASLAMSYAGAIVLAFFLYRRFVFPVAGHLLKDFVRFVGVYAVSIGINALALPGLVEILHVDPLLAQAIILIATTLVSYFGHRYFSFRRRVPDTLTEV</sequence>
<dbReference type="AlphaFoldDB" id="A0A4R8W2I3"/>
<keyword evidence="9" id="KW-1185">Reference proteome</keyword>
<name>A0A4R8W2I3_9MICO</name>